<dbReference type="InterPro" id="IPR013870">
    <property type="entry name" value="Ribosomal_mL54"/>
</dbReference>
<keyword evidence="4" id="KW-0496">Mitochondrion</keyword>
<sequence length="114" mass="13098">MSIQSCLRKAQSSRGILFQCHRYVASTSSAAPPAKKSQILHSSCAADTVLTGLNYLKNQPPILARPDEEYPEWLWTVLRPKELEDDGPGGRKERLERRRENKQKIRERNFMSTQ</sequence>
<gene>
    <name evidence="9" type="ORF">BDP27DRAFT_1287967</name>
</gene>
<keyword evidence="5" id="KW-0687">Ribonucleoprotein</keyword>
<evidence type="ECO:0000256" key="3">
    <source>
        <dbReference type="ARBA" id="ARBA00022980"/>
    </source>
</evidence>
<dbReference type="Proteomes" id="UP000772434">
    <property type="component" value="Unassembled WGS sequence"/>
</dbReference>
<evidence type="ECO:0000256" key="5">
    <source>
        <dbReference type="ARBA" id="ARBA00023274"/>
    </source>
</evidence>
<evidence type="ECO:0000256" key="7">
    <source>
        <dbReference type="ARBA" id="ARBA00035179"/>
    </source>
</evidence>
<name>A0A9P5UCU3_9AGAR</name>
<feature type="region of interest" description="Disordered" evidence="8">
    <location>
        <begin position="82"/>
        <end position="114"/>
    </location>
</feature>
<dbReference type="Pfam" id="PF08561">
    <property type="entry name" value="Ribosomal_L37"/>
    <property type="match status" value="1"/>
</dbReference>
<dbReference type="EMBL" id="JADNRY010000013">
    <property type="protein sequence ID" value="KAF9074491.1"/>
    <property type="molecule type" value="Genomic_DNA"/>
</dbReference>
<dbReference type="AlphaFoldDB" id="A0A9P5UCU3"/>
<evidence type="ECO:0000313" key="10">
    <source>
        <dbReference type="Proteomes" id="UP000772434"/>
    </source>
</evidence>
<protein>
    <recommendedName>
        <fullName evidence="7">Large ribosomal subunit protein mL54</fullName>
    </recommendedName>
</protein>
<comment type="caution">
    <text evidence="9">The sequence shown here is derived from an EMBL/GenBank/DDBJ whole genome shotgun (WGS) entry which is preliminary data.</text>
</comment>
<dbReference type="PANTHER" id="PTHR28595:SF1">
    <property type="entry name" value="LARGE RIBOSOMAL SUBUNIT PROTEIN ML54"/>
    <property type="match status" value="1"/>
</dbReference>
<evidence type="ECO:0000256" key="2">
    <source>
        <dbReference type="ARBA" id="ARBA00022946"/>
    </source>
</evidence>
<keyword evidence="2" id="KW-0809">Transit peptide</keyword>
<accession>A0A9P5UCU3</accession>
<dbReference type="OrthoDB" id="10252718at2759"/>
<comment type="similarity">
    <text evidence="6">Belongs to the mitochondrion-specific ribosomal protein mL54 family.</text>
</comment>
<organism evidence="9 10">
    <name type="scientific">Rhodocollybia butyracea</name>
    <dbReference type="NCBI Taxonomy" id="206335"/>
    <lineage>
        <taxon>Eukaryota</taxon>
        <taxon>Fungi</taxon>
        <taxon>Dikarya</taxon>
        <taxon>Basidiomycota</taxon>
        <taxon>Agaricomycotina</taxon>
        <taxon>Agaricomycetes</taxon>
        <taxon>Agaricomycetidae</taxon>
        <taxon>Agaricales</taxon>
        <taxon>Marasmiineae</taxon>
        <taxon>Omphalotaceae</taxon>
        <taxon>Rhodocollybia</taxon>
    </lineage>
</organism>
<evidence type="ECO:0000256" key="6">
    <source>
        <dbReference type="ARBA" id="ARBA00033752"/>
    </source>
</evidence>
<evidence type="ECO:0000313" key="9">
    <source>
        <dbReference type="EMBL" id="KAF9074491.1"/>
    </source>
</evidence>
<evidence type="ECO:0000256" key="8">
    <source>
        <dbReference type="SAM" id="MobiDB-lite"/>
    </source>
</evidence>
<dbReference type="PANTHER" id="PTHR28595">
    <property type="entry name" value="39S RIBOSOMAL PROTEIN L54, MITOCHONDRIAL"/>
    <property type="match status" value="1"/>
</dbReference>
<evidence type="ECO:0000256" key="1">
    <source>
        <dbReference type="ARBA" id="ARBA00004173"/>
    </source>
</evidence>
<keyword evidence="3 9" id="KW-0689">Ribosomal protein</keyword>
<dbReference type="GO" id="GO:0005762">
    <property type="term" value="C:mitochondrial large ribosomal subunit"/>
    <property type="evidence" value="ECO:0007669"/>
    <property type="project" value="TreeGrafter"/>
</dbReference>
<keyword evidence="10" id="KW-1185">Reference proteome</keyword>
<evidence type="ECO:0000256" key="4">
    <source>
        <dbReference type="ARBA" id="ARBA00023128"/>
    </source>
</evidence>
<reference evidence="9" key="1">
    <citation type="submission" date="2020-11" db="EMBL/GenBank/DDBJ databases">
        <authorList>
            <consortium name="DOE Joint Genome Institute"/>
            <person name="Ahrendt S."/>
            <person name="Riley R."/>
            <person name="Andreopoulos W."/>
            <person name="Labutti K."/>
            <person name="Pangilinan J."/>
            <person name="Ruiz-Duenas F.J."/>
            <person name="Barrasa J.M."/>
            <person name="Sanchez-Garcia M."/>
            <person name="Camarero S."/>
            <person name="Miyauchi S."/>
            <person name="Serrano A."/>
            <person name="Linde D."/>
            <person name="Babiker R."/>
            <person name="Drula E."/>
            <person name="Ayuso-Fernandez I."/>
            <person name="Pacheco R."/>
            <person name="Padilla G."/>
            <person name="Ferreira P."/>
            <person name="Barriuso J."/>
            <person name="Kellner H."/>
            <person name="Castanera R."/>
            <person name="Alfaro M."/>
            <person name="Ramirez L."/>
            <person name="Pisabarro A.G."/>
            <person name="Kuo A."/>
            <person name="Tritt A."/>
            <person name="Lipzen A."/>
            <person name="He G."/>
            <person name="Yan M."/>
            <person name="Ng V."/>
            <person name="Cullen D."/>
            <person name="Martin F."/>
            <person name="Rosso M.-N."/>
            <person name="Henrissat B."/>
            <person name="Hibbett D."/>
            <person name="Martinez A.T."/>
            <person name="Grigoriev I.V."/>
        </authorList>
    </citation>
    <scope>NUCLEOTIDE SEQUENCE</scope>
    <source>
        <strain evidence="9">AH 40177</strain>
    </source>
</reference>
<proteinExistence type="inferred from homology"/>
<dbReference type="GO" id="GO:0003735">
    <property type="term" value="F:structural constituent of ribosome"/>
    <property type="evidence" value="ECO:0007669"/>
    <property type="project" value="TreeGrafter"/>
</dbReference>
<comment type="subcellular location">
    <subcellularLocation>
        <location evidence="1">Mitochondrion</location>
    </subcellularLocation>
</comment>
<feature type="compositionally biased region" description="Basic and acidic residues" evidence="8">
    <location>
        <begin position="88"/>
        <end position="114"/>
    </location>
</feature>